<evidence type="ECO:0000256" key="8">
    <source>
        <dbReference type="SAM" id="MobiDB-lite"/>
    </source>
</evidence>
<dbReference type="SMART" id="SM00028">
    <property type="entry name" value="TPR"/>
    <property type="match status" value="5"/>
</dbReference>
<dbReference type="GO" id="GO:0034551">
    <property type="term" value="P:mitochondrial respiratory chain complex III assembly"/>
    <property type="evidence" value="ECO:0007669"/>
    <property type="project" value="InterPro"/>
</dbReference>
<reference evidence="10" key="1">
    <citation type="submission" date="2011-08" db="EMBL/GenBank/DDBJ databases">
        <title>The draft genome of Latimeria chalumnae.</title>
        <authorList>
            <person name="Di Palma F."/>
            <person name="Alfoldi J."/>
            <person name="Johnson J."/>
            <person name="Berlin A."/>
            <person name="Gnerre S."/>
            <person name="Jaffe D."/>
            <person name="MacCallum I."/>
            <person name="Young S."/>
            <person name="Walker B.J."/>
            <person name="Lander E."/>
            <person name="Lindblad-Toh K."/>
        </authorList>
    </citation>
    <scope>NUCLEOTIDE SEQUENCE [LARGE SCALE GENOMIC DNA]</scope>
    <source>
        <strain evidence="10">Wild caught</strain>
    </source>
</reference>
<evidence type="ECO:0000256" key="6">
    <source>
        <dbReference type="ARBA" id="ARBA00023128"/>
    </source>
</evidence>
<dbReference type="Ensembl" id="ENSLACT00000010223.1">
    <property type="protein sequence ID" value="ENSLACP00000010146.1"/>
    <property type="gene ID" value="ENSLACG00000008943.1"/>
</dbReference>
<dbReference type="Pfam" id="PF13374">
    <property type="entry name" value="TPR_10"/>
    <property type="match status" value="1"/>
</dbReference>
<evidence type="ECO:0000256" key="1">
    <source>
        <dbReference type="ARBA" id="ARBA00004173"/>
    </source>
</evidence>
<keyword evidence="10" id="KW-1185">Reference proteome</keyword>
<dbReference type="InterPro" id="IPR011990">
    <property type="entry name" value="TPR-like_helical_dom_sf"/>
</dbReference>
<evidence type="ECO:0000256" key="7">
    <source>
        <dbReference type="SAM" id="Coils"/>
    </source>
</evidence>
<evidence type="ECO:0000256" key="3">
    <source>
        <dbReference type="ARBA" id="ARBA00022737"/>
    </source>
</evidence>
<dbReference type="InterPro" id="IPR040395">
    <property type="entry name" value="TTC19"/>
</dbReference>
<keyword evidence="4" id="KW-0802">TPR repeat</keyword>
<dbReference type="InParanoid" id="H3AKH5"/>
<proteinExistence type="inferred from homology"/>
<dbReference type="PANTHER" id="PTHR13143:SF6">
    <property type="entry name" value="TETRATRICOPEPTIDE REPEAT PROTEIN 19, MITOCHONDRIAL"/>
    <property type="match status" value="1"/>
</dbReference>
<evidence type="ECO:0000256" key="4">
    <source>
        <dbReference type="ARBA" id="ARBA00022803"/>
    </source>
</evidence>
<dbReference type="FunCoup" id="H3AKH5">
    <property type="interactions" value="948"/>
</dbReference>
<organism evidence="9 10">
    <name type="scientific">Latimeria chalumnae</name>
    <name type="common">Coelacanth</name>
    <dbReference type="NCBI Taxonomy" id="7897"/>
    <lineage>
        <taxon>Eukaryota</taxon>
        <taxon>Metazoa</taxon>
        <taxon>Chordata</taxon>
        <taxon>Craniata</taxon>
        <taxon>Vertebrata</taxon>
        <taxon>Euteleostomi</taxon>
        <taxon>Coelacanthiformes</taxon>
        <taxon>Coelacanthidae</taxon>
        <taxon>Latimeria</taxon>
    </lineage>
</organism>
<evidence type="ECO:0000256" key="5">
    <source>
        <dbReference type="ARBA" id="ARBA00022946"/>
    </source>
</evidence>
<dbReference type="EMBL" id="AFYH01186920">
    <property type="status" value="NOT_ANNOTATED_CDS"/>
    <property type="molecule type" value="Genomic_DNA"/>
</dbReference>
<feature type="region of interest" description="Disordered" evidence="8">
    <location>
        <begin position="1"/>
        <end position="38"/>
    </location>
</feature>
<dbReference type="Pfam" id="PF13424">
    <property type="entry name" value="TPR_12"/>
    <property type="match status" value="1"/>
</dbReference>
<dbReference type="AlphaFoldDB" id="H3AKH5"/>
<dbReference type="OMA" id="ANTYYEM"/>
<comment type="similarity">
    <text evidence="2">Belongs to the TTC19 family.</text>
</comment>
<dbReference type="Gene3D" id="1.25.40.10">
    <property type="entry name" value="Tetratricopeptide repeat domain"/>
    <property type="match status" value="2"/>
</dbReference>
<dbReference type="PANTHER" id="PTHR13143">
    <property type="entry name" value="TETRATRICOPEPTIDE REPEAT PROTEIN 19"/>
    <property type="match status" value="1"/>
</dbReference>
<keyword evidence="3" id="KW-0677">Repeat</keyword>
<feature type="coiled-coil region" evidence="7">
    <location>
        <begin position="76"/>
        <end position="103"/>
    </location>
</feature>
<name>H3AKH5_LATCH</name>
<accession>H3AKH5</accession>
<dbReference type="InterPro" id="IPR019734">
    <property type="entry name" value="TPR_rpt"/>
</dbReference>
<protein>
    <submittedName>
        <fullName evidence="9">Tetratricopeptide repeat domain 19</fullName>
    </submittedName>
</protein>
<keyword evidence="7" id="KW-0175">Coiled coil</keyword>
<dbReference type="GO" id="GO:0005743">
    <property type="term" value="C:mitochondrial inner membrane"/>
    <property type="evidence" value="ECO:0007669"/>
    <property type="project" value="TreeGrafter"/>
</dbReference>
<dbReference type="STRING" id="7897.ENSLACP00000010146"/>
<evidence type="ECO:0000313" key="9">
    <source>
        <dbReference type="Ensembl" id="ENSLACP00000010146.1"/>
    </source>
</evidence>
<evidence type="ECO:0000256" key="2">
    <source>
        <dbReference type="ARBA" id="ARBA00008219"/>
    </source>
</evidence>
<dbReference type="GeneTree" id="ENSGT00390000009194"/>
<keyword evidence="5" id="KW-0809">Transit peptide</keyword>
<reference evidence="9" key="3">
    <citation type="submission" date="2025-09" db="UniProtKB">
        <authorList>
            <consortium name="Ensembl"/>
        </authorList>
    </citation>
    <scope>IDENTIFICATION</scope>
</reference>
<dbReference type="HOGENOM" id="CLU_057135_1_0_1"/>
<dbReference type="Proteomes" id="UP000008672">
    <property type="component" value="Unassembled WGS sequence"/>
</dbReference>
<dbReference type="Bgee" id="ENSLACG00000008943">
    <property type="expression patterns" value="Expressed in chordate pharynx and 4 other cell types or tissues"/>
</dbReference>
<evidence type="ECO:0000313" key="10">
    <source>
        <dbReference type="Proteomes" id="UP000008672"/>
    </source>
</evidence>
<reference evidence="9" key="2">
    <citation type="submission" date="2025-08" db="UniProtKB">
        <authorList>
            <consortium name="Ensembl"/>
        </authorList>
    </citation>
    <scope>IDENTIFICATION</scope>
</reference>
<comment type="subcellular location">
    <subcellularLocation>
        <location evidence="1">Mitochondrion</location>
    </subcellularLocation>
</comment>
<sequence length="348" mass="39431">NRERNADNRKKRALSPCIFPTNPKVLPPPPRILKQKPMHPPLQPLPQAFSFFTKSGEEEEESTEDRIILLLKKAKLNIMKEKLEEAEQYLHQAIQLAHQSQNNPAIIYTYTLMANLAFLRGQLHQAEKLFKAAMSFLLSSGSEKDDNAIIEMSLKLASIYGVQHLHQLAIQGFEFCIETLEEKIQKQKALSEELLSVTEKDNTRLLLGMCLDSYGRYLLANQQLELAKSTFEKALRISQEVQGDNHPQTVVLMNDLATAIDLQGHHNDAYGYVKKAYELAKKTAHPDQHIMLNNMAGILMHQGNFSQAKEVYQEALKQAEAKGDVDCIQQVKEGLEELANRAKRTSSE</sequence>
<keyword evidence="6" id="KW-0496">Mitochondrion</keyword>
<gene>
    <name evidence="9" type="primary">TTC19</name>
</gene>
<dbReference type="EMBL" id="AFYH01186919">
    <property type="status" value="NOT_ANNOTATED_CDS"/>
    <property type="molecule type" value="Genomic_DNA"/>
</dbReference>
<dbReference type="eggNOG" id="KOG1840">
    <property type="taxonomic scope" value="Eukaryota"/>
</dbReference>
<dbReference type="SUPFAM" id="SSF48452">
    <property type="entry name" value="TPR-like"/>
    <property type="match status" value="1"/>
</dbReference>